<dbReference type="GO" id="GO:0008234">
    <property type="term" value="F:cysteine-type peptidase activity"/>
    <property type="evidence" value="ECO:0007669"/>
    <property type="project" value="UniProtKB-KW"/>
</dbReference>
<sequence length="299" mass="32991">MQIKRVGVPVASVWTDPDSVRPIDAPAVTARPDIAGWLAQMTRKQTIDLCDEKRLQTQVLFGDDVIVDDIRGNWAKVVVPSQASAKDTRGYPGWVPAVQLSSPNLGAGREKVMVQSKQALFKNENQLPVFSLSFGTFLDLIDVQGAAVRVDSPAGTGYVNTSDVIFPFRRPKDTGEEIVANAMRFLDLPYLWSGMSAYGYDCSGFSYSMLRAGGYLIPRDADDQSVKGREIPKAEMKPGDLLYFAYEQGKGYVHHVGIYAGDGKMVHSPTPGKKVSLTELAGTIFEEELCTVRRYWKEN</sequence>
<dbReference type="SUPFAM" id="SSF54001">
    <property type="entry name" value="Cysteine proteinases"/>
    <property type="match status" value="1"/>
</dbReference>
<gene>
    <name evidence="6" type="ORF">E4665_11520</name>
</gene>
<dbReference type="Gene3D" id="3.90.1720.10">
    <property type="entry name" value="endopeptidase domain like (from Nostoc punctiforme)"/>
    <property type="match status" value="1"/>
</dbReference>
<comment type="similarity">
    <text evidence="1">Belongs to the peptidase C40 family.</text>
</comment>
<comment type="caution">
    <text evidence="6">The sequence shown here is derived from an EMBL/GenBank/DDBJ whole genome shotgun (WGS) entry which is preliminary data.</text>
</comment>
<evidence type="ECO:0000256" key="4">
    <source>
        <dbReference type="ARBA" id="ARBA00022807"/>
    </source>
</evidence>
<dbReference type="RefSeq" id="WP_135348939.1">
    <property type="nucleotide sequence ID" value="NZ_SRJD01000013.1"/>
</dbReference>
<dbReference type="InterPro" id="IPR057812">
    <property type="entry name" value="SH3_YKFC_2nd"/>
</dbReference>
<dbReference type="Pfam" id="PF00877">
    <property type="entry name" value="NLPC_P60"/>
    <property type="match status" value="1"/>
</dbReference>
<feature type="domain" description="NlpC/P60" evidence="5">
    <location>
        <begin position="172"/>
        <end position="299"/>
    </location>
</feature>
<dbReference type="PROSITE" id="PS51935">
    <property type="entry name" value="NLPC_P60"/>
    <property type="match status" value="1"/>
</dbReference>
<keyword evidence="7" id="KW-1185">Reference proteome</keyword>
<dbReference type="Proteomes" id="UP000298347">
    <property type="component" value="Unassembled WGS sequence"/>
</dbReference>
<dbReference type="InterPro" id="IPR000064">
    <property type="entry name" value="NLP_P60_dom"/>
</dbReference>
<keyword evidence="3" id="KW-0378">Hydrolase</keyword>
<keyword evidence="4" id="KW-0788">Thiol protease</keyword>
<evidence type="ECO:0000313" key="7">
    <source>
        <dbReference type="Proteomes" id="UP000298347"/>
    </source>
</evidence>
<evidence type="ECO:0000256" key="3">
    <source>
        <dbReference type="ARBA" id="ARBA00022801"/>
    </source>
</evidence>
<dbReference type="Pfam" id="PF23795">
    <property type="entry name" value="SH3_YKFC_2nd"/>
    <property type="match status" value="1"/>
</dbReference>
<evidence type="ECO:0000259" key="5">
    <source>
        <dbReference type="PROSITE" id="PS51935"/>
    </source>
</evidence>
<dbReference type="PANTHER" id="PTHR47053">
    <property type="entry name" value="MUREIN DD-ENDOPEPTIDASE MEPH-RELATED"/>
    <property type="match status" value="1"/>
</dbReference>
<name>A0A4Z0GMT6_9BACL</name>
<dbReference type="InterPro" id="IPR038765">
    <property type="entry name" value="Papain-like_cys_pep_sf"/>
</dbReference>
<evidence type="ECO:0000256" key="2">
    <source>
        <dbReference type="ARBA" id="ARBA00022670"/>
    </source>
</evidence>
<dbReference type="InterPro" id="IPR051202">
    <property type="entry name" value="Peptidase_C40"/>
</dbReference>
<evidence type="ECO:0000313" key="6">
    <source>
        <dbReference type="EMBL" id="TGA97473.1"/>
    </source>
</evidence>
<dbReference type="OrthoDB" id="9813368at2"/>
<proteinExistence type="inferred from homology"/>
<reference evidence="6 7" key="1">
    <citation type="journal article" date="2015" name="Int. J. Syst. Evol. Microbiol.">
        <title>Sporolactobacillus shoreae sp. nov. and Sporolactobacillus spathodeae sp. nov., two spore-forming lactic acid bacteria isolated from tree barks in Thailand.</title>
        <authorList>
            <person name="Thamacharoensuk T."/>
            <person name="Kitahara M."/>
            <person name="Ohkuma M."/>
            <person name="Thongchul N."/>
            <person name="Tanasupawat S."/>
        </authorList>
    </citation>
    <scope>NUCLEOTIDE SEQUENCE [LARGE SCALE GENOMIC DNA]</scope>
    <source>
        <strain evidence="6 7">BK92</strain>
    </source>
</reference>
<dbReference type="PANTHER" id="PTHR47053:SF3">
    <property type="entry name" value="GAMMA-D-GLUTAMYL-L-LYSINE DIPEPTIDYL-PEPTIDASE"/>
    <property type="match status" value="1"/>
</dbReference>
<protein>
    <submittedName>
        <fullName evidence="6">NlpC/P60 family protein</fullName>
    </submittedName>
</protein>
<keyword evidence="2" id="KW-0645">Protease</keyword>
<accession>A0A4Z0GMT6</accession>
<dbReference type="GO" id="GO:0006508">
    <property type="term" value="P:proteolysis"/>
    <property type="evidence" value="ECO:0007669"/>
    <property type="project" value="UniProtKB-KW"/>
</dbReference>
<organism evidence="6 7">
    <name type="scientific">Sporolactobacillus shoreae</name>
    <dbReference type="NCBI Taxonomy" id="1465501"/>
    <lineage>
        <taxon>Bacteria</taxon>
        <taxon>Bacillati</taxon>
        <taxon>Bacillota</taxon>
        <taxon>Bacilli</taxon>
        <taxon>Bacillales</taxon>
        <taxon>Sporolactobacillaceae</taxon>
        <taxon>Sporolactobacillus</taxon>
    </lineage>
</organism>
<evidence type="ECO:0000256" key="1">
    <source>
        <dbReference type="ARBA" id="ARBA00007074"/>
    </source>
</evidence>
<dbReference type="AlphaFoldDB" id="A0A4Z0GMT6"/>
<dbReference type="EMBL" id="SRJD01000013">
    <property type="protein sequence ID" value="TGA97473.1"/>
    <property type="molecule type" value="Genomic_DNA"/>
</dbReference>